<dbReference type="InterPro" id="IPR011047">
    <property type="entry name" value="Quinoprotein_ADH-like_sf"/>
</dbReference>
<dbReference type="AlphaFoldDB" id="A0A0G4F2G0"/>
<feature type="region of interest" description="Disordered" evidence="1">
    <location>
        <begin position="471"/>
        <end position="500"/>
    </location>
</feature>
<evidence type="ECO:0000256" key="1">
    <source>
        <dbReference type="SAM" id="MobiDB-lite"/>
    </source>
</evidence>
<feature type="compositionally biased region" description="Basic and acidic residues" evidence="1">
    <location>
        <begin position="482"/>
        <end position="492"/>
    </location>
</feature>
<dbReference type="SUPFAM" id="SSF50998">
    <property type="entry name" value="Quinoprotein alcohol dehydrogenase-like"/>
    <property type="match status" value="1"/>
</dbReference>
<proteinExistence type="predicted"/>
<accession>A0A0G4F2G0</accession>
<reference evidence="2" key="1">
    <citation type="submission" date="2014-11" db="EMBL/GenBank/DDBJ databases">
        <authorList>
            <person name="Otto D Thomas"/>
            <person name="Naeem Raeece"/>
        </authorList>
    </citation>
    <scope>NUCLEOTIDE SEQUENCE</scope>
</reference>
<dbReference type="Gene3D" id="2.130.10.10">
    <property type="entry name" value="YVTN repeat-like/Quinoprotein amine dehydrogenase"/>
    <property type="match status" value="1"/>
</dbReference>
<dbReference type="InterPro" id="IPR015943">
    <property type="entry name" value="WD40/YVTN_repeat-like_dom_sf"/>
</dbReference>
<organism evidence="2">
    <name type="scientific">Chromera velia CCMP2878</name>
    <dbReference type="NCBI Taxonomy" id="1169474"/>
    <lineage>
        <taxon>Eukaryota</taxon>
        <taxon>Sar</taxon>
        <taxon>Alveolata</taxon>
        <taxon>Colpodellida</taxon>
        <taxon>Chromeraceae</taxon>
        <taxon>Chromera</taxon>
    </lineage>
</organism>
<name>A0A0G4F2G0_9ALVE</name>
<dbReference type="VEuPathDB" id="CryptoDB:Cvel_14733"/>
<dbReference type="EMBL" id="CDMZ01000067">
    <property type="protein sequence ID" value="CEM05819.1"/>
    <property type="molecule type" value="Genomic_DNA"/>
</dbReference>
<sequence length="541" mass="59343">GLSADLSRAELPPEAMRTLYWEAILPPHKYPMPLCSPYWGEMPYNLHPDVEVLVKSTANSFNTQPPTPLKLAHAADDPPHTVRWSSRGLQLATISAGTAGSSGMLIVYDRRPDPDTLELPVLSRFKAPSSVILGVDCPTRLYVMDWCRTADKYVAVGGVSYMDETNAFCRVFIVEAQTGRLVWQFGGGADTNLDAEQTVEQHLSFNWDGSCLCFAMGAPKGLPGKVHLFDLNPESFPSQEGQPPLLGKADRTWLLDDHDEVSRVRWGPRGDLQKRLAVAAITSKRTGRLYIMDPDSGVISQIYDMHKAPISQLFWFPSRQWTPTSPVISPERIVSLDSKGQLHVLSSHTLCAAVVFTSEEVSTEMKNANQHLELSKYRGHTPMAPVTSCDWTGSDEFLATMSSAPAEKNSVHVWPSSAFETPAFEKKFSPALSEFQRELAVLRTAISPCGLYLACALRGGYVTVTRMSTSSTGLGESAAEQPARKEGRDSEGKLSIASGAHTPRGKTWSYQVDTAASQFLFFIEFLPGGASKEPRWGWGGG</sequence>
<protein>
    <submittedName>
        <fullName evidence="2">Uncharacterized protein</fullName>
    </submittedName>
</protein>
<gene>
    <name evidence="2" type="ORF">Cvel_14733</name>
</gene>
<feature type="non-terminal residue" evidence="2">
    <location>
        <position position="1"/>
    </location>
</feature>
<evidence type="ECO:0000313" key="2">
    <source>
        <dbReference type="EMBL" id="CEM05819.1"/>
    </source>
</evidence>